<accession>A0A558H4N4</accession>
<name>A0A558H4N4_PAENT</name>
<comment type="caution">
    <text evidence="1">The sequence shown here is derived from an EMBL/GenBank/DDBJ whole genome shotgun (WGS) entry which is preliminary data.</text>
</comment>
<evidence type="ECO:0000313" key="1">
    <source>
        <dbReference type="EMBL" id="TVU64088.1"/>
    </source>
</evidence>
<dbReference type="RefSeq" id="WP_144649359.1">
    <property type="nucleotide sequence ID" value="NZ_VNFK01000005.1"/>
</dbReference>
<dbReference type="AlphaFoldDB" id="A0A558H4N4"/>
<sequence length="90" mass="9712">MSDTTTGGPPRPLSVGDIVVGPNDLLGEWVAAQITSIDANWKKVGVLDLNWSGPEPSSTDDLGVIEPLVLTHNSWNGRLSYVNCDWVLPR</sequence>
<protein>
    <submittedName>
        <fullName evidence="1">Uncharacterized protein</fullName>
    </submittedName>
</protein>
<gene>
    <name evidence="1" type="ORF">FQP90_08860</name>
</gene>
<dbReference type="EMBL" id="VNFK01000005">
    <property type="protein sequence ID" value="TVU64088.1"/>
    <property type="molecule type" value="Genomic_DNA"/>
</dbReference>
<reference evidence="1 2" key="1">
    <citation type="submission" date="2019-07" db="EMBL/GenBank/DDBJ databases">
        <title>Diversity of Bacteria from Kongsfjorden, Arctic.</title>
        <authorList>
            <person name="Yu Y."/>
        </authorList>
    </citation>
    <scope>NUCLEOTIDE SEQUENCE [LARGE SCALE GENOMIC DNA]</scope>
    <source>
        <strain evidence="1 2">SM1928</strain>
    </source>
</reference>
<proteinExistence type="predicted"/>
<dbReference type="Proteomes" id="UP000316500">
    <property type="component" value="Unassembled WGS sequence"/>
</dbReference>
<dbReference type="OrthoDB" id="6556030at2"/>
<evidence type="ECO:0000313" key="2">
    <source>
        <dbReference type="Proteomes" id="UP000316500"/>
    </source>
</evidence>
<organism evidence="1 2">
    <name type="scientific">Paenarthrobacter nitroguajacolicus</name>
    <name type="common">Arthrobacter nitroguajacolicus</name>
    <dbReference type="NCBI Taxonomy" id="211146"/>
    <lineage>
        <taxon>Bacteria</taxon>
        <taxon>Bacillati</taxon>
        <taxon>Actinomycetota</taxon>
        <taxon>Actinomycetes</taxon>
        <taxon>Micrococcales</taxon>
        <taxon>Micrococcaceae</taxon>
        <taxon>Paenarthrobacter</taxon>
    </lineage>
</organism>